<name>A0A098QYE6_9SPIO</name>
<accession>A0A098QYE6</accession>
<evidence type="ECO:0008006" key="4">
    <source>
        <dbReference type="Google" id="ProtNLM"/>
    </source>
</evidence>
<dbReference type="Proteomes" id="UP000029692">
    <property type="component" value="Unassembled WGS sequence"/>
</dbReference>
<keyword evidence="1" id="KW-0812">Transmembrane</keyword>
<dbReference type="AlphaFoldDB" id="A0A098QYE6"/>
<evidence type="ECO:0000256" key="1">
    <source>
        <dbReference type="SAM" id="Phobius"/>
    </source>
</evidence>
<keyword evidence="1" id="KW-0472">Membrane</keyword>
<organism evidence="2 3">
    <name type="scientific">Spirochaeta lutea</name>
    <dbReference type="NCBI Taxonomy" id="1480694"/>
    <lineage>
        <taxon>Bacteria</taxon>
        <taxon>Pseudomonadati</taxon>
        <taxon>Spirochaetota</taxon>
        <taxon>Spirochaetia</taxon>
        <taxon>Spirochaetales</taxon>
        <taxon>Spirochaetaceae</taxon>
        <taxon>Spirochaeta</taxon>
    </lineage>
</organism>
<sequence length="74" mass="8648">MYSNTYWITQMVITIVLGLGVPTILGLGILGWRRLSLRKRELDLRQQELFLESESLKIKRLELEQSPSTTSRDR</sequence>
<comment type="caution">
    <text evidence="2">The sequence shown here is derived from an EMBL/GenBank/DDBJ whole genome shotgun (WGS) entry which is preliminary data.</text>
</comment>
<keyword evidence="1" id="KW-1133">Transmembrane helix</keyword>
<dbReference type="RefSeq" id="WP_037547229.1">
    <property type="nucleotide sequence ID" value="NZ_JNUP01000052.1"/>
</dbReference>
<proteinExistence type="predicted"/>
<dbReference type="EMBL" id="JNUP01000052">
    <property type="protein sequence ID" value="KGE72453.1"/>
    <property type="molecule type" value="Genomic_DNA"/>
</dbReference>
<feature type="transmembrane region" description="Helical" evidence="1">
    <location>
        <begin position="6"/>
        <end position="30"/>
    </location>
</feature>
<gene>
    <name evidence="2" type="ORF">DC28_07305</name>
</gene>
<protein>
    <recommendedName>
        <fullName evidence="4">Lipopolysaccharide assembly protein A domain-containing protein</fullName>
    </recommendedName>
</protein>
<reference evidence="2 3" key="1">
    <citation type="submission" date="2014-05" db="EMBL/GenBank/DDBJ databases">
        <title>De novo Genome Sequence of Spirocheata sp.</title>
        <authorList>
            <person name="Shivani Y."/>
            <person name="Subhash Y."/>
            <person name="Tushar L."/>
            <person name="Sasikala C."/>
            <person name="Ramana C.V."/>
        </authorList>
    </citation>
    <scope>NUCLEOTIDE SEQUENCE [LARGE SCALE GENOMIC DNA]</scope>
    <source>
        <strain evidence="2 3">JC230</strain>
    </source>
</reference>
<keyword evidence="3" id="KW-1185">Reference proteome</keyword>
<evidence type="ECO:0000313" key="2">
    <source>
        <dbReference type="EMBL" id="KGE72453.1"/>
    </source>
</evidence>
<evidence type="ECO:0000313" key="3">
    <source>
        <dbReference type="Proteomes" id="UP000029692"/>
    </source>
</evidence>